<sequence length="261" mass="28854">MTTNHPPWRWCQAEEEAFRNRIFILPFTQQCKDVPFTFRASEYSCKCSYCAASRGCTPSYGGASPGRLPTSNQPLSTGEHGYTGPSTSVDVGSGPLHGAGEGTSRSYYTERGSTICCTDPECTHTSEPERSSSTTISTIQRCGDDTRPSDTGNRIFDSLTLLAECVVSYDNSGNSRHDSRSDGSGQPRKHRVKRKHVTTGTTILQPDSSMPLGLQLENIQTQEIPIPPKEPRLDREMDALTIPTANDWKCYFSFLFSRYGK</sequence>
<name>A0A8A4XE89_9VIRU</name>
<feature type="region of interest" description="Disordered" evidence="1">
    <location>
        <begin position="124"/>
        <end position="147"/>
    </location>
</feature>
<evidence type="ECO:0000256" key="1">
    <source>
        <dbReference type="SAM" id="MobiDB-lite"/>
    </source>
</evidence>
<feature type="compositionally biased region" description="Basic residues" evidence="1">
    <location>
        <begin position="187"/>
        <end position="197"/>
    </location>
</feature>
<feature type="region of interest" description="Disordered" evidence="1">
    <location>
        <begin position="171"/>
        <end position="198"/>
    </location>
</feature>
<organism evidence="2">
    <name type="scientific">Cygnus columbianus parvoviridae sp</name>
    <dbReference type="NCBI Taxonomy" id="2794474"/>
    <lineage>
        <taxon>Viruses</taxon>
        <taxon>Monodnaviria</taxon>
        <taxon>Shotokuvirae</taxon>
        <taxon>Cossaviricota</taxon>
        <taxon>Quintoviricetes</taxon>
        <taxon>Piccovirales</taxon>
        <taxon>Parvoviridae</taxon>
    </lineage>
</organism>
<reference evidence="2" key="1">
    <citation type="submission" date="2020-09" db="EMBL/GenBank/DDBJ databases">
        <title>Parvovirus dark matter in the feces of wild birds.</title>
        <authorList>
            <person name="Dai Z."/>
            <person name="Yang S."/>
            <person name="Zhang W."/>
        </authorList>
    </citation>
    <scope>NUCLEOTIDE SEQUENCE</scope>
    <source>
        <strain evidence="2">Swn66par029</strain>
    </source>
</reference>
<evidence type="ECO:0000313" key="2">
    <source>
        <dbReference type="EMBL" id="QTE04108.1"/>
    </source>
</evidence>
<dbReference type="EMBL" id="MW046625">
    <property type="protein sequence ID" value="QTE04108.1"/>
    <property type="molecule type" value="Genomic_DNA"/>
</dbReference>
<feature type="region of interest" description="Disordered" evidence="1">
    <location>
        <begin position="67"/>
        <end position="87"/>
    </location>
</feature>
<accession>A0A8A4XE89</accession>
<protein>
    <submittedName>
        <fullName evidence="2">Nonstructural protein</fullName>
    </submittedName>
</protein>
<proteinExistence type="predicted"/>